<keyword evidence="5" id="KW-0597">Phosphoprotein</keyword>
<keyword evidence="12" id="KW-1185">Reference proteome</keyword>
<accession>A0A4Y9ZBJ3</accession>
<dbReference type="Gene3D" id="1.25.40.180">
    <property type="match status" value="2"/>
</dbReference>
<evidence type="ECO:0000256" key="3">
    <source>
        <dbReference type="ARBA" id="ARBA00022490"/>
    </source>
</evidence>
<dbReference type="GO" id="GO:0010494">
    <property type="term" value="C:cytoplasmic stress granule"/>
    <property type="evidence" value="ECO:0007669"/>
    <property type="project" value="UniProtKB-ARBA"/>
</dbReference>
<evidence type="ECO:0000256" key="7">
    <source>
        <dbReference type="ARBA" id="ARBA00022917"/>
    </source>
</evidence>
<keyword evidence="9" id="KW-0812">Transmembrane</keyword>
<evidence type="ECO:0000256" key="9">
    <source>
        <dbReference type="SAM" id="Phobius"/>
    </source>
</evidence>
<feature type="transmembrane region" description="Helical" evidence="9">
    <location>
        <begin position="858"/>
        <end position="877"/>
    </location>
</feature>
<dbReference type="InterPro" id="IPR016024">
    <property type="entry name" value="ARM-type_fold"/>
</dbReference>
<comment type="subcellular location">
    <subcellularLocation>
        <location evidence="1">Cytoplasm</location>
    </subcellularLocation>
</comment>
<keyword evidence="9" id="KW-0472">Membrane</keyword>
<comment type="similarity">
    <text evidence="2">Belongs to the eukaryotic initiation factor 4G family.</text>
</comment>
<dbReference type="InterPro" id="IPR003890">
    <property type="entry name" value="MIF4G-like_typ-3"/>
</dbReference>
<dbReference type="AlphaFoldDB" id="A0A4Y9ZBJ3"/>
<gene>
    <name evidence="11" type="ORF">EVG20_g839</name>
</gene>
<dbReference type="STRING" id="205917.A0A4Y9ZBJ3"/>
<name>A0A4Y9ZBJ3_9AGAM</name>
<dbReference type="GO" id="GO:0003729">
    <property type="term" value="F:mRNA binding"/>
    <property type="evidence" value="ECO:0007669"/>
    <property type="project" value="TreeGrafter"/>
</dbReference>
<dbReference type="SUPFAM" id="SSF101489">
    <property type="entry name" value="Eukaryotic initiation factor 4f subunit eIF4g, eIF4e-binding domain"/>
    <property type="match status" value="1"/>
</dbReference>
<feature type="region of interest" description="Disordered" evidence="8">
    <location>
        <begin position="1"/>
        <end position="35"/>
    </location>
</feature>
<keyword evidence="4" id="KW-0396">Initiation factor</keyword>
<dbReference type="OrthoDB" id="514777at2759"/>
<reference evidence="11 12" key="1">
    <citation type="submission" date="2019-02" db="EMBL/GenBank/DDBJ databases">
        <title>Genome sequencing of the rare red list fungi Dentipellis fragilis.</title>
        <authorList>
            <person name="Buettner E."/>
            <person name="Kellner H."/>
        </authorList>
    </citation>
    <scope>NUCLEOTIDE SEQUENCE [LARGE SCALE GENOMIC DNA]</scope>
    <source>
        <strain evidence="11 12">DSM 105465</strain>
    </source>
</reference>
<dbReference type="Proteomes" id="UP000298327">
    <property type="component" value="Unassembled WGS sequence"/>
</dbReference>
<dbReference type="InterPro" id="IPR022745">
    <property type="entry name" value="eIF4G1_eIF4E-bd"/>
</dbReference>
<dbReference type="EMBL" id="SEOQ01000023">
    <property type="protein sequence ID" value="TFY72165.1"/>
    <property type="molecule type" value="Genomic_DNA"/>
</dbReference>
<dbReference type="Pfam" id="PF02466">
    <property type="entry name" value="Tim17"/>
    <property type="match status" value="1"/>
</dbReference>
<keyword evidence="7" id="KW-0648">Protein biosynthesis</keyword>
<sequence>MSAWNPSLLSVAEGEPADGHLAPNDQENEERTTRATGREFACGPSALATARIIKDLHSVQYPEGILAPNAELNMNAPAGKFKCVFTPSLSHVTSSVALEPHRYDRGFLLQFREICKEKPDDLPSLDKIGIKRRDRTRSKRGEKGSNSSSMDPPWEPVAPLKVTANRWVPTSTKRAAPADQESPEIVSRKVTALLNKLTMEYFDSISDQIIAWANKTEKEKDVYMLTKVVQLIFEAAVDQEIFSEMYARLCRKMMEMISSKVQDDGMKNAEGKPITGGLLFRKFLLNRCQEGVESGWDDKALSESKLYSDEYYAAAKAKRRNLGFTQFFGELFKLQILTERIVHKHIKELLSNVETPDGIECLCRILMTVGQTLDTPKARTDMRVYFSRVEELYTSCDINSRTRFMLLDIIELRGRQWVPRTRAASSMTIAETYKMTAVEKAVQDRGVYERQRSMPGGGSRRGGNRGGGESHIGPDGWAVTWNAPSRAPVKAGDLSHFGKINKAQPMTFGPSGVFAGKKDLKATGQERPISRTASTSNMFLALSGNPVPSRMPSVDQAGAPNPPKRHRLQLLPRLKLVDEIRETLAGSETEDAAAAATAGVSMSGGDAKKQIQGDAKEFFSIRSIDEAENYFSALPSAHHFRLVDKLAMQAVESKATDAELVANFFKHAPKALELFAVMVKGAGLHEDKEWRTRIAESMDSAKLQGLFAASYSSHLTPGKEPLPPGMTEEDRDNMMQMKKYQDLMTMGMESCVAKTAIAGIGGLGLGAFFSMMSASFAYEDPMLRQASTMNNKQKTVEIFKEMGKGMWRTGKGFGKVGALFAGIECVLESYRARNDMVNPVAAGFVAGGILARNSGPRAVLGGGVAFAAFSAAIDLFLRRETPDDD</sequence>
<keyword evidence="3" id="KW-0963">Cytoplasm</keyword>
<evidence type="ECO:0000256" key="2">
    <source>
        <dbReference type="ARBA" id="ARBA00005775"/>
    </source>
</evidence>
<dbReference type="Gene3D" id="1.20.970.30">
    <property type="entry name" value="eIF4G, eIF4E-binding domain"/>
    <property type="match status" value="1"/>
</dbReference>
<dbReference type="InterPro" id="IPR036211">
    <property type="entry name" value="eIF4G_eIF4E-bd_sf"/>
</dbReference>
<dbReference type="SUPFAM" id="SSF48371">
    <property type="entry name" value="ARM repeat"/>
    <property type="match status" value="1"/>
</dbReference>
<evidence type="ECO:0000256" key="8">
    <source>
        <dbReference type="SAM" id="MobiDB-lite"/>
    </source>
</evidence>
<dbReference type="Pfam" id="PF12152">
    <property type="entry name" value="eIF_4G1"/>
    <property type="match status" value="1"/>
</dbReference>
<dbReference type="FunFam" id="1.25.40.180:FF:000020">
    <property type="entry name" value="Eukaryotic translation initiation factor subunit"/>
    <property type="match status" value="1"/>
</dbReference>
<protein>
    <recommendedName>
        <fullName evidence="10">MIF4G domain-containing protein</fullName>
    </recommendedName>
</protein>
<feature type="compositionally biased region" description="Gly residues" evidence="8">
    <location>
        <begin position="455"/>
        <end position="470"/>
    </location>
</feature>
<evidence type="ECO:0000259" key="10">
    <source>
        <dbReference type="SMART" id="SM00543"/>
    </source>
</evidence>
<feature type="region of interest" description="Disordered" evidence="8">
    <location>
        <begin position="447"/>
        <end position="479"/>
    </location>
</feature>
<dbReference type="PANTHER" id="PTHR23253:SF9">
    <property type="entry name" value="EUKARYOTIC TRANSLATION INITIATION FACTOR 4 GAMMA 2"/>
    <property type="match status" value="1"/>
</dbReference>
<dbReference type="GO" id="GO:0016281">
    <property type="term" value="C:eukaryotic translation initiation factor 4F complex"/>
    <property type="evidence" value="ECO:0007669"/>
    <property type="project" value="TreeGrafter"/>
</dbReference>
<dbReference type="SMART" id="SM00543">
    <property type="entry name" value="MIF4G"/>
    <property type="match status" value="1"/>
</dbReference>
<keyword evidence="9" id="KW-1133">Transmembrane helix</keyword>
<evidence type="ECO:0000256" key="4">
    <source>
        <dbReference type="ARBA" id="ARBA00022540"/>
    </source>
</evidence>
<evidence type="ECO:0000256" key="1">
    <source>
        <dbReference type="ARBA" id="ARBA00004496"/>
    </source>
</evidence>
<evidence type="ECO:0000313" key="11">
    <source>
        <dbReference type="EMBL" id="TFY72165.1"/>
    </source>
</evidence>
<dbReference type="Pfam" id="PF02854">
    <property type="entry name" value="MIF4G"/>
    <property type="match status" value="1"/>
</dbReference>
<feature type="transmembrane region" description="Helical" evidence="9">
    <location>
        <begin position="756"/>
        <end position="778"/>
    </location>
</feature>
<evidence type="ECO:0000313" key="12">
    <source>
        <dbReference type="Proteomes" id="UP000298327"/>
    </source>
</evidence>
<proteinExistence type="inferred from homology"/>
<keyword evidence="6" id="KW-0694">RNA-binding</keyword>
<dbReference type="GO" id="GO:0003743">
    <property type="term" value="F:translation initiation factor activity"/>
    <property type="evidence" value="ECO:0007669"/>
    <property type="project" value="UniProtKB-KW"/>
</dbReference>
<dbReference type="PANTHER" id="PTHR23253">
    <property type="entry name" value="EUKARYOTIC TRANSLATION INITIATION FACTOR 4 GAMMA"/>
    <property type="match status" value="1"/>
</dbReference>
<feature type="domain" description="MIF4G" evidence="10">
    <location>
        <begin position="187"/>
        <end position="416"/>
    </location>
</feature>
<comment type="caution">
    <text evidence="11">The sequence shown here is derived from an EMBL/GenBank/DDBJ whole genome shotgun (WGS) entry which is preliminary data.</text>
</comment>
<feature type="compositionally biased region" description="Basic residues" evidence="8">
    <location>
        <begin position="130"/>
        <end position="140"/>
    </location>
</feature>
<evidence type="ECO:0000256" key="5">
    <source>
        <dbReference type="ARBA" id="ARBA00022553"/>
    </source>
</evidence>
<feature type="region of interest" description="Disordered" evidence="8">
    <location>
        <begin position="125"/>
        <end position="156"/>
    </location>
</feature>
<evidence type="ECO:0000256" key="6">
    <source>
        <dbReference type="ARBA" id="ARBA00022884"/>
    </source>
</evidence>
<organism evidence="11 12">
    <name type="scientific">Dentipellis fragilis</name>
    <dbReference type="NCBI Taxonomy" id="205917"/>
    <lineage>
        <taxon>Eukaryota</taxon>
        <taxon>Fungi</taxon>
        <taxon>Dikarya</taxon>
        <taxon>Basidiomycota</taxon>
        <taxon>Agaricomycotina</taxon>
        <taxon>Agaricomycetes</taxon>
        <taxon>Russulales</taxon>
        <taxon>Hericiaceae</taxon>
        <taxon>Dentipellis</taxon>
    </lineage>
</organism>